<keyword evidence="5" id="KW-0633">Potassium transport</keyword>
<dbReference type="HOGENOM" id="CLU_005126_9_3_5"/>
<feature type="transmembrane region" description="Helical" evidence="11">
    <location>
        <begin position="226"/>
        <end position="257"/>
    </location>
</feature>
<dbReference type="InterPro" id="IPR006153">
    <property type="entry name" value="Cation/H_exchanger_TM"/>
</dbReference>
<dbReference type="GO" id="GO:0006813">
    <property type="term" value="P:potassium ion transport"/>
    <property type="evidence" value="ECO:0007669"/>
    <property type="project" value="UniProtKB-KW"/>
</dbReference>
<dbReference type="Pfam" id="PF02254">
    <property type="entry name" value="TrkA_N"/>
    <property type="match status" value="1"/>
</dbReference>
<evidence type="ECO:0000256" key="8">
    <source>
        <dbReference type="ARBA" id="ARBA00022989"/>
    </source>
</evidence>
<dbReference type="PANTHER" id="PTHR46157">
    <property type="entry name" value="K(+) EFFLUX ANTIPORTER 3, CHLOROPLASTIC"/>
    <property type="match status" value="1"/>
</dbReference>
<dbReference type="InterPro" id="IPR036291">
    <property type="entry name" value="NAD(P)-bd_dom_sf"/>
</dbReference>
<evidence type="ECO:0000259" key="12">
    <source>
        <dbReference type="PROSITE" id="PS51201"/>
    </source>
</evidence>
<dbReference type="InterPro" id="IPR004771">
    <property type="entry name" value="K/H_exchanger"/>
</dbReference>
<dbReference type="GO" id="GO:0016020">
    <property type="term" value="C:membrane"/>
    <property type="evidence" value="ECO:0007669"/>
    <property type="project" value="UniProtKB-SubCell"/>
</dbReference>
<feature type="transmembrane region" description="Helical" evidence="11">
    <location>
        <begin position="178"/>
        <end position="205"/>
    </location>
</feature>
<evidence type="ECO:0000256" key="10">
    <source>
        <dbReference type="ARBA" id="ARBA00023136"/>
    </source>
</evidence>
<feature type="transmembrane region" description="Helical" evidence="11">
    <location>
        <begin position="148"/>
        <end position="172"/>
    </location>
</feature>
<dbReference type="Gene3D" id="1.20.1530.20">
    <property type="match status" value="1"/>
</dbReference>
<evidence type="ECO:0000256" key="2">
    <source>
        <dbReference type="ARBA" id="ARBA00005551"/>
    </source>
</evidence>
<dbReference type="InterPro" id="IPR003148">
    <property type="entry name" value="RCK_N"/>
</dbReference>
<feature type="transmembrane region" description="Helical" evidence="11">
    <location>
        <begin position="330"/>
        <end position="349"/>
    </location>
</feature>
<keyword evidence="7" id="KW-0630">Potassium</keyword>
<proteinExistence type="inferred from homology"/>
<feature type="transmembrane region" description="Helical" evidence="11">
    <location>
        <begin position="7"/>
        <end position="26"/>
    </location>
</feature>
<keyword evidence="6 11" id="KW-0812">Transmembrane</keyword>
<protein>
    <submittedName>
        <fullName evidence="13">Glutathione-regulated potassium-efflux system protein KefB</fullName>
    </submittedName>
</protein>
<organism evidence="13 14">
    <name type="scientific">Rickettsia massiliae (strain Mtu5)</name>
    <dbReference type="NCBI Taxonomy" id="416276"/>
    <lineage>
        <taxon>Bacteria</taxon>
        <taxon>Pseudomonadati</taxon>
        <taxon>Pseudomonadota</taxon>
        <taxon>Alphaproteobacteria</taxon>
        <taxon>Rickettsiales</taxon>
        <taxon>Rickettsiaceae</taxon>
        <taxon>Rickettsieae</taxon>
        <taxon>Rickettsia</taxon>
        <taxon>spotted fever group</taxon>
    </lineage>
</organism>
<gene>
    <name evidence="13" type="primary">kefB</name>
    <name evidence="13" type="ordered locus">RMA_1267</name>
</gene>
<dbReference type="PROSITE" id="PS51201">
    <property type="entry name" value="RCK_N"/>
    <property type="match status" value="1"/>
</dbReference>
<keyword evidence="9" id="KW-0406">Ion transport</keyword>
<evidence type="ECO:0000256" key="9">
    <source>
        <dbReference type="ARBA" id="ARBA00023065"/>
    </source>
</evidence>
<evidence type="ECO:0000256" key="7">
    <source>
        <dbReference type="ARBA" id="ARBA00022958"/>
    </source>
</evidence>
<dbReference type="Proteomes" id="UP000001311">
    <property type="component" value="Chromosome"/>
</dbReference>
<dbReference type="KEGG" id="rms:RMA_1267"/>
<dbReference type="SUPFAM" id="SSF51735">
    <property type="entry name" value="NAD(P)-binding Rossmann-fold domains"/>
    <property type="match status" value="1"/>
</dbReference>
<evidence type="ECO:0000256" key="6">
    <source>
        <dbReference type="ARBA" id="ARBA00022692"/>
    </source>
</evidence>
<evidence type="ECO:0000256" key="4">
    <source>
        <dbReference type="ARBA" id="ARBA00022449"/>
    </source>
</evidence>
<feature type="transmembrane region" description="Helical" evidence="11">
    <location>
        <begin position="361"/>
        <end position="381"/>
    </location>
</feature>
<dbReference type="GO" id="GO:1902600">
    <property type="term" value="P:proton transmembrane transport"/>
    <property type="evidence" value="ECO:0007669"/>
    <property type="project" value="InterPro"/>
</dbReference>
<accession>A8F2U9</accession>
<dbReference type="GO" id="GO:0008324">
    <property type="term" value="F:monoatomic cation transmembrane transporter activity"/>
    <property type="evidence" value="ECO:0007669"/>
    <property type="project" value="InterPro"/>
</dbReference>
<evidence type="ECO:0000256" key="5">
    <source>
        <dbReference type="ARBA" id="ARBA00022538"/>
    </source>
</evidence>
<dbReference type="NCBIfam" id="TIGR00932">
    <property type="entry name" value="2a37"/>
    <property type="match status" value="1"/>
</dbReference>
<comment type="subcellular location">
    <subcellularLocation>
        <location evidence="1">Membrane</location>
        <topology evidence="1">Multi-pass membrane protein</topology>
    </subcellularLocation>
</comment>
<keyword evidence="4" id="KW-0050">Antiport</keyword>
<keyword evidence="8 11" id="KW-1133">Transmembrane helix</keyword>
<evidence type="ECO:0000313" key="14">
    <source>
        <dbReference type="Proteomes" id="UP000001311"/>
    </source>
</evidence>
<dbReference type="AlphaFoldDB" id="A8F2U9"/>
<dbReference type="EMBL" id="CP000683">
    <property type="protein sequence ID" value="ABV85235.1"/>
    <property type="molecule type" value="Genomic_DNA"/>
</dbReference>
<feature type="domain" description="RCK N-terminal" evidence="12">
    <location>
        <begin position="409"/>
        <end position="526"/>
    </location>
</feature>
<keyword evidence="3" id="KW-0813">Transport</keyword>
<dbReference type="PANTHER" id="PTHR46157:SF4">
    <property type="entry name" value="K(+) EFFLUX ANTIPORTER 3, CHLOROPLASTIC"/>
    <property type="match status" value="1"/>
</dbReference>
<reference evidence="13 14" key="1">
    <citation type="journal article" date="2007" name="Genome Res.">
        <title>Lateral gene transfer between obligate intracellular bacteria: evidence from the Rickettsia massiliae genome.</title>
        <authorList>
            <person name="Blanc G."/>
            <person name="Ogata H."/>
            <person name="Robert C."/>
            <person name="Audic S."/>
            <person name="Claverie J.-M."/>
            <person name="Raoult D."/>
        </authorList>
    </citation>
    <scope>NUCLEOTIDE SEQUENCE [LARGE SCALE GENOMIC DNA]</scope>
    <source>
        <strain evidence="14">Mtu5</strain>
    </source>
</reference>
<name>A8F2U9_RICM5</name>
<comment type="similarity">
    <text evidence="2">Belongs to the monovalent cation:proton antiporter 2 (CPA2) transporter (TC 2.A.37) family.</text>
</comment>
<dbReference type="GO" id="GO:0015297">
    <property type="term" value="F:antiporter activity"/>
    <property type="evidence" value="ECO:0007669"/>
    <property type="project" value="UniProtKB-KW"/>
</dbReference>
<dbReference type="Gene3D" id="3.40.50.720">
    <property type="entry name" value="NAD(P)-binding Rossmann-like Domain"/>
    <property type="match status" value="1"/>
</dbReference>
<feature type="transmembrane region" description="Helical" evidence="11">
    <location>
        <begin position="269"/>
        <end position="288"/>
    </location>
</feature>
<sequence>MEKMNDHILINVIILLGTAVFIVAILKRLRLSPVLGYLIAGAAIGDHGLKIVTYDQTKLLGELGVVFLLFAIGLELSFERLKAMRRYVFGLGSLQVLTTAIVIAGAMVLIDGNSSAAIITGGGLALSSTALVMQVIEENRSQSTQIGRVSLAILLLQDLAVVPLLVIVPLLAGNNKASLAAALGIALLKAVTALLTIFIVGRVFLRPVFSFISSESNNASELPISMTLLIVLSAAWATETFGLSLALGAFVAGVLVAETEFRLQAEESIYPFKSLFLGLFFMTVGMNIDALEMYEKISHILTLSIALIGIKTLIITAFCILFGFNKGVAFYSGLLLSQGGEFGFILFSLGKDSGVLEESTADILLLVVTFTMALTPLLAALGQKIAEKVDKGLGKTPTQMIELGARDLTNHIIIAGLGNTGKMVARVLEAEGISYVILDLDDDRVKEELSNGLPVFKGDVSQADTLKALGTERAFAIILTMNNQVTIKKSLKTISGNYQDIPVVVKLKNLKNAREFYDLGATTIIPESYETGLQIGGTVLKNIGISEQEINRIKVQFRLGNYIIAKKEDALSEAEYND</sequence>
<feature type="transmembrane region" description="Helical" evidence="11">
    <location>
        <begin position="300"/>
        <end position="324"/>
    </location>
</feature>
<keyword evidence="10 11" id="KW-0472">Membrane</keyword>
<keyword evidence="14" id="KW-1185">Reference proteome</keyword>
<feature type="transmembrane region" description="Helical" evidence="11">
    <location>
        <begin position="59"/>
        <end position="76"/>
    </location>
</feature>
<dbReference type="Pfam" id="PF00999">
    <property type="entry name" value="Na_H_Exchanger"/>
    <property type="match status" value="1"/>
</dbReference>
<evidence type="ECO:0000256" key="11">
    <source>
        <dbReference type="SAM" id="Phobius"/>
    </source>
</evidence>
<dbReference type="InterPro" id="IPR038770">
    <property type="entry name" value="Na+/solute_symporter_sf"/>
</dbReference>
<feature type="transmembrane region" description="Helical" evidence="11">
    <location>
        <begin position="88"/>
        <end position="110"/>
    </location>
</feature>
<evidence type="ECO:0000313" key="13">
    <source>
        <dbReference type="EMBL" id="ABV85235.1"/>
    </source>
</evidence>
<evidence type="ECO:0000256" key="1">
    <source>
        <dbReference type="ARBA" id="ARBA00004141"/>
    </source>
</evidence>
<evidence type="ECO:0000256" key="3">
    <source>
        <dbReference type="ARBA" id="ARBA00022448"/>
    </source>
</evidence>